<comment type="caution">
    <text evidence="2">The sequence shown here is derived from an EMBL/GenBank/DDBJ whole genome shotgun (WGS) entry which is preliminary data.</text>
</comment>
<sequence length="383" mass="43384">MKKWVIIGGGIQGCTMASYLRQSLHIKAHDLNIIDPKEKPLSNWRSFTKTIGMSYLRSPSIHHIDPSPFALEKYAKQHRNQGFVKFYAPYDRPDLHLFNQHCDEVLEQINIDKCWVQGRVKALKKFREGWIVTLENNVEIKAVNVVIAIGLSDQLRWPEWAREGKKEGSNIVHVFDDKEEIAVRSSIVIVGAGISAAHAAIKWSNLLPENVTILTRHPLKVHQFDSDPGWLGPKYMSRFHQIHCYEERRKVIKAARFSGSLPVELKTEIERRKKSGILDVKIDEVMDVSDELLTLKSGEVLSADAILLATGFEQKPPGMEWLQELIQTYCLPCASCGYPIPKQSLEWDEGLYLLGALAELQLGPVARNISGARRGAERIISSF</sequence>
<dbReference type="InterPro" id="IPR036188">
    <property type="entry name" value="FAD/NAD-bd_sf"/>
</dbReference>
<dbReference type="Gene3D" id="3.50.50.60">
    <property type="entry name" value="FAD/NAD(P)-binding domain"/>
    <property type="match status" value="1"/>
</dbReference>
<accession>A0A4Q0VTL3</accession>
<gene>
    <name evidence="2" type="ORF">DS745_12345</name>
</gene>
<evidence type="ECO:0000313" key="2">
    <source>
        <dbReference type="EMBL" id="RXJ00315.1"/>
    </source>
</evidence>
<feature type="domain" description="FAD/NAD(P)-binding" evidence="1">
    <location>
        <begin position="3"/>
        <end position="224"/>
    </location>
</feature>
<keyword evidence="3" id="KW-1185">Reference proteome</keyword>
<dbReference type="GO" id="GO:0016491">
    <property type="term" value="F:oxidoreductase activity"/>
    <property type="evidence" value="ECO:0007669"/>
    <property type="project" value="InterPro"/>
</dbReference>
<evidence type="ECO:0000259" key="1">
    <source>
        <dbReference type="Pfam" id="PF07992"/>
    </source>
</evidence>
<organism evidence="2 3">
    <name type="scientific">Anaerobacillus alkaliphilus</name>
    <dbReference type="NCBI Taxonomy" id="1548597"/>
    <lineage>
        <taxon>Bacteria</taxon>
        <taxon>Bacillati</taxon>
        <taxon>Bacillota</taxon>
        <taxon>Bacilli</taxon>
        <taxon>Bacillales</taxon>
        <taxon>Bacillaceae</taxon>
        <taxon>Anaerobacillus</taxon>
    </lineage>
</organism>
<dbReference type="SUPFAM" id="SSF51905">
    <property type="entry name" value="FAD/NAD(P)-binding domain"/>
    <property type="match status" value="2"/>
</dbReference>
<dbReference type="AlphaFoldDB" id="A0A4Q0VTL3"/>
<dbReference type="PANTHER" id="PTHR38663:SF1">
    <property type="entry name" value="L-ORNITHINE N(5)-MONOOXYGENASE"/>
    <property type="match status" value="1"/>
</dbReference>
<dbReference type="Proteomes" id="UP000290649">
    <property type="component" value="Unassembled WGS sequence"/>
</dbReference>
<dbReference type="Pfam" id="PF07992">
    <property type="entry name" value="Pyr_redox_2"/>
    <property type="match status" value="1"/>
</dbReference>
<dbReference type="OrthoDB" id="370110at2"/>
<dbReference type="InterPro" id="IPR023753">
    <property type="entry name" value="FAD/NAD-binding_dom"/>
</dbReference>
<protein>
    <recommendedName>
        <fullName evidence="1">FAD/NAD(P)-binding domain-containing protein</fullName>
    </recommendedName>
</protein>
<reference evidence="2 3" key="1">
    <citation type="journal article" date="2019" name="Int. J. Syst. Evol. Microbiol.">
        <title>Anaerobacillus alkaliphilus sp. nov., a novel alkaliphilic and moderately halophilic bacterium.</title>
        <authorList>
            <person name="Borsodi A.K."/>
            <person name="Aszalos J.M."/>
            <person name="Bihari P."/>
            <person name="Nagy I."/>
            <person name="Schumann P."/>
            <person name="Sproer C."/>
            <person name="Kovacs A.L."/>
            <person name="Boka K."/>
            <person name="Dobosy P."/>
            <person name="Ovari M."/>
            <person name="Szili-Kovacs T."/>
            <person name="Toth E."/>
        </authorList>
    </citation>
    <scope>NUCLEOTIDE SEQUENCE [LARGE SCALE GENOMIC DNA]</scope>
    <source>
        <strain evidence="2 3">B16-10</strain>
    </source>
</reference>
<dbReference type="PRINTS" id="PR00368">
    <property type="entry name" value="FADPNR"/>
</dbReference>
<dbReference type="RefSeq" id="WP_129078533.1">
    <property type="nucleotide sequence ID" value="NZ_QOUX01000039.1"/>
</dbReference>
<evidence type="ECO:0000313" key="3">
    <source>
        <dbReference type="Proteomes" id="UP000290649"/>
    </source>
</evidence>
<name>A0A4Q0VTL3_9BACI</name>
<dbReference type="PANTHER" id="PTHR38663">
    <property type="match status" value="1"/>
</dbReference>
<dbReference type="EMBL" id="QOUX01000039">
    <property type="protein sequence ID" value="RXJ00315.1"/>
    <property type="molecule type" value="Genomic_DNA"/>
</dbReference>
<proteinExistence type="predicted"/>